<feature type="compositionally biased region" description="Polar residues" evidence="1">
    <location>
        <begin position="444"/>
        <end position="459"/>
    </location>
</feature>
<proteinExistence type="predicted"/>
<evidence type="ECO:0000313" key="6">
    <source>
        <dbReference type="Proteomes" id="UP000658997"/>
    </source>
</evidence>
<evidence type="ECO:0008006" key="7">
    <source>
        <dbReference type="Google" id="ProtNLM"/>
    </source>
</evidence>
<dbReference type="OrthoDB" id="2128042at2759"/>
<dbReference type="Proteomes" id="UP000658997">
    <property type="component" value="Unassembled WGS sequence"/>
</dbReference>
<feature type="transmembrane region" description="Helical" evidence="2">
    <location>
        <begin position="87"/>
        <end position="107"/>
    </location>
</feature>
<name>A0A1K0H056_9BASI</name>
<reference evidence="5" key="2">
    <citation type="submission" date="2016-04" db="EMBL/GenBank/DDBJ databases">
        <authorList>
            <person name="Guldener U."/>
            <person name="Guldener U."/>
        </authorList>
    </citation>
    <scope>NUCLEOTIDE SEQUENCE [LARGE SCALE GENOMIC DNA]</scope>
    <source>
        <strain evidence="5">UB2112</strain>
    </source>
</reference>
<evidence type="ECO:0000313" key="3">
    <source>
        <dbReference type="EMBL" id="SAM77873.1"/>
    </source>
</evidence>
<dbReference type="GO" id="GO:0005886">
    <property type="term" value="C:plasma membrane"/>
    <property type="evidence" value="ECO:0007669"/>
    <property type="project" value="InterPro"/>
</dbReference>
<dbReference type="InterPro" id="IPR031606">
    <property type="entry name" value="Kch1/2"/>
</dbReference>
<evidence type="ECO:0000313" key="5">
    <source>
        <dbReference type="Proteomes" id="UP000179920"/>
    </source>
</evidence>
<feature type="compositionally biased region" description="Polar residues" evidence="1">
    <location>
        <begin position="328"/>
        <end position="338"/>
    </location>
</feature>
<dbReference type="EMBL" id="ULHB01000119">
    <property type="protein sequence ID" value="SYW82603.1"/>
    <property type="molecule type" value="Genomic_DNA"/>
</dbReference>
<feature type="region of interest" description="Disordered" evidence="1">
    <location>
        <begin position="662"/>
        <end position="728"/>
    </location>
</feature>
<reference evidence="3" key="1">
    <citation type="submission" date="2016-04" db="EMBL/GenBank/DDBJ databases">
        <authorList>
            <person name="Evans L.H."/>
            <person name="Alamgir A."/>
            <person name="Owens N."/>
            <person name="Weber N.D."/>
            <person name="Virtaneva K."/>
            <person name="Barbian K."/>
            <person name="Babar A."/>
            <person name="Rosenke K."/>
        </authorList>
    </citation>
    <scope>NUCLEOTIDE SEQUENCE</scope>
    <source>
        <strain evidence="3">UB2112</strain>
    </source>
</reference>
<keyword evidence="6" id="KW-1185">Reference proteome</keyword>
<organism evidence="3 5">
    <name type="scientific">Ustilago bromivora</name>
    <dbReference type="NCBI Taxonomy" id="307758"/>
    <lineage>
        <taxon>Eukaryota</taxon>
        <taxon>Fungi</taxon>
        <taxon>Dikarya</taxon>
        <taxon>Basidiomycota</taxon>
        <taxon>Ustilaginomycotina</taxon>
        <taxon>Ustilaginomycetes</taxon>
        <taxon>Ustilaginales</taxon>
        <taxon>Ustilaginaceae</taxon>
        <taxon>Ustilago</taxon>
    </lineage>
</organism>
<feature type="region of interest" description="Disordered" evidence="1">
    <location>
        <begin position="583"/>
        <end position="612"/>
    </location>
</feature>
<keyword evidence="2" id="KW-0472">Membrane</keyword>
<protein>
    <recommendedName>
        <fullName evidence="7">Vacuole protein</fullName>
    </recommendedName>
</protein>
<dbReference type="Proteomes" id="UP000179920">
    <property type="component" value="Chromosome III"/>
</dbReference>
<dbReference type="AlphaFoldDB" id="A0A1K0H056"/>
<dbReference type="GO" id="GO:0015079">
    <property type="term" value="F:potassium ion transmembrane transporter activity"/>
    <property type="evidence" value="ECO:0007669"/>
    <property type="project" value="InterPro"/>
</dbReference>
<feature type="compositionally biased region" description="Polar residues" evidence="1">
    <location>
        <begin position="588"/>
        <end position="611"/>
    </location>
</feature>
<keyword evidence="2" id="KW-0812">Transmembrane</keyword>
<evidence type="ECO:0000313" key="4">
    <source>
        <dbReference type="EMBL" id="SYW82603.1"/>
    </source>
</evidence>
<feature type="transmembrane region" description="Helical" evidence="2">
    <location>
        <begin position="217"/>
        <end position="241"/>
    </location>
</feature>
<keyword evidence="2" id="KW-1133">Transmembrane helix</keyword>
<feature type="compositionally biased region" description="Basic and acidic residues" evidence="1">
    <location>
        <begin position="662"/>
        <end position="680"/>
    </location>
</feature>
<reference evidence="4" key="3">
    <citation type="submission" date="2018-08" db="EMBL/GenBank/DDBJ databases">
        <authorList>
            <person name="Guldener U."/>
        </authorList>
    </citation>
    <scope>NUCLEOTIDE SEQUENCE</scope>
    <source>
        <strain evidence="4">UB2</strain>
    </source>
</reference>
<feature type="compositionally biased region" description="Polar residues" evidence="1">
    <location>
        <begin position="491"/>
        <end position="504"/>
    </location>
</feature>
<dbReference type="PANTHER" id="PTHR36424">
    <property type="entry name" value="PHEROMONE-REGULATED MEMBRANE PROTEIN 6"/>
    <property type="match status" value="1"/>
</dbReference>
<dbReference type="EMBL" id="LT558119">
    <property type="protein sequence ID" value="SAM77873.1"/>
    <property type="molecule type" value="Genomic_DNA"/>
</dbReference>
<sequence>MCCGNASWKREEVPDHKFDFIDVRDFRNNGCFQQLKYAFLFIMVVKSLAVYVADIYTAVTLLAFGHFSGSLYDKVQNDPQNNFRVPISYGRWIFTGCIIFSFLLLAYEAHKSRAIVKSRDISYAFTNVMANNYYSLRSYDHFCFFDHINDSKKKKDELAFFIFFTFKGWKRLLVADGPRQVINFFTLYGLGSFAKWSTNPYDYYDGNIFTGIMIMSMLFTVAVFAGSIILLIIAAVAYIPLLCYIKGNLKEYCCHKVDKRVTELVQRKKKQRLAKISEIARREAAGDFSHLMNKKGQMIGTAIPQPTLPTVDVDLLNDEKPGKPGPLQRNNSVGSSTAVHGNGGGYYGNGAPGYKSPGFGPSHFYGVNAPSTHSLGGYNDKEYASTANLVHNAGPAGAEYGGMPPATFDAMADRMGPIGTSPMLFAQRVGGGDGQGRISPAPPQLQTGDPYNLQRSGSRTLLDGSNGGMLHHMGGPGEAYEMNSGYGRQSPYPQTDRGSPSQPRDSPYAARGLDYPPPQNTHGVDGLDYPPPDVSSYVPYGEHGTHEQFPPAVEVSVASSSTADSGANSHLAVGYGTDGFGRELHPNRYSNSNGGVRSGANSSSHSPTTSVGGLDDVYDAYLNSHNHSPIINPDQRHSVSSYMMSDYPADGHADHYQQQYHGEDQRGYDQHHSYSNEPHHQQQHQQQQSHDDYAGQWPRQDEAQGYNVDEYDQHGQQVSYRQAHGQGY</sequence>
<evidence type="ECO:0000256" key="1">
    <source>
        <dbReference type="SAM" id="MobiDB-lite"/>
    </source>
</evidence>
<dbReference type="Pfam" id="PF16944">
    <property type="entry name" value="KCH"/>
    <property type="match status" value="1"/>
</dbReference>
<evidence type="ECO:0000256" key="2">
    <source>
        <dbReference type="SAM" id="Phobius"/>
    </source>
</evidence>
<feature type="transmembrane region" description="Helical" evidence="2">
    <location>
        <begin position="37"/>
        <end position="67"/>
    </location>
</feature>
<gene>
    <name evidence="4" type="ORF">UBRO2_04725</name>
    <name evidence="3" type="ORF">UBRO_01889</name>
</gene>
<feature type="region of interest" description="Disordered" evidence="1">
    <location>
        <begin position="430"/>
        <end position="547"/>
    </location>
</feature>
<dbReference type="PANTHER" id="PTHR36424:SF1">
    <property type="entry name" value="LOW AFFINITY K(+) TRANSPORTER 1-RELATED"/>
    <property type="match status" value="1"/>
</dbReference>
<accession>A0A1K0H056</accession>
<feature type="region of interest" description="Disordered" evidence="1">
    <location>
        <begin position="317"/>
        <end position="338"/>
    </location>
</feature>